<evidence type="ECO:0000313" key="1">
    <source>
        <dbReference type="EMBL" id="GFO11627.1"/>
    </source>
</evidence>
<comment type="caution">
    <text evidence="1">The sequence shown here is derived from an EMBL/GenBank/DDBJ whole genome shotgun (WGS) entry which is preliminary data.</text>
</comment>
<organism evidence="1 2">
    <name type="scientific">Plakobranchus ocellatus</name>
    <dbReference type="NCBI Taxonomy" id="259542"/>
    <lineage>
        <taxon>Eukaryota</taxon>
        <taxon>Metazoa</taxon>
        <taxon>Spiralia</taxon>
        <taxon>Lophotrochozoa</taxon>
        <taxon>Mollusca</taxon>
        <taxon>Gastropoda</taxon>
        <taxon>Heterobranchia</taxon>
        <taxon>Euthyneura</taxon>
        <taxon>Panpulmonata</taxon>
        <taxon>Sacoglossa</taxon>
        <taxon>Placobranchoidea</taxon>
        <taxon>Plakobranchidae</taxon>
        <taxon>Plakobranchus</taxon>
    </lineage>
</organism>
<accession>A0AAV4AXI3</accession>
<dbReference type="EMBL" id="BLXT01004325">
    <property type="protein sequence ID" value="GFO11627.1"/>
    <property type="molecule type" value="Genomic_DNA"/>
</dbReference>
<evidence type="ECO:0008006" key="3">
    <source>
        <dbReference type="Google" id="ProtNLM"/>
    </source>
</evidence>
<reference evidence="1 2" key="1">
    <citation type="journal article" date="2021" name="Elife">
        <title>Chloroplast acquisition without the gene transfer in kleptoplastic sea slugs, Plakobranchus ocellatus.</title>
        <authorList>
            <person name="Maeda T."/>
            <person name="Takahashi S."/>
            <person name="Yoshida T."/>
            <person name="Shimamura S."/>
            <person name="Takaki Y."/>
            <person name="Nagai Y."/>
            <person name="Toyoda A."/>
            <person name="Suzuki Y."/>
            <person name="Arimoto A."/>
            <person name="Ishii H."/>
            <person name="Satoh N."/>
            <person name="Nishiyama T."/>
            <person name="Hasebe M."/>
            <person name="Maruyama T."/>
            <person name="Minagawa J."/>
            <person name="Obokata J."/>
            <person name="Shigenobu S."/>
        </authorList>
    </citation>
    <scope>NUCLEOTIDE SEQUENCE [LARGE SCALE GENOMIC DNA]</scope>
</reference>
<sequence length="117" mass="13205">MRGIANDETKTSLTVVEADDECNSCNGCGCEVLPELGGWVLLNDRPEQRLLADICPSIRHPKDRVYDNGMSLRIPSMPFRMMSSGANLTHGVKMLVRRLDYVVDYVDDLFFHMPTWG</sequence>
<dbReference type="Proteomes" id="UP000735302">
    <property type="component" value="Unassembled WGS sequence"/>
</dbReference>
<proteinExistence type="predicted"/>
<evidence type="ECO:0000313" key="2">
    <source>
        <dbReference type="Proteomes" id="UP000735302"/>
    </source>
</evidence>
<dbReference type="AlphaFoldDB" id="A0AAV4AXI3"/>
<protein>
    <recommendedName>
        <fullName evidence="3">Reverse transcriptase domain-containing protein</fullName>
    </recommendedName>
</protein>
<gene>
    <name evidence="1" type="ORF">PoB_003813200</name>
</gene>
<keyword evidence="2" id="KW-1185">Reference proteome</keyword>
<name>A0AAV4AXI3_9GAST</name>